<dbReference type="EMBL" id="BPLR01003879">
    <property type="protein sequence ID" value="GIX89660.1"/>
    <property type="molecule type" value="Genomic_DNA"/>
</dbReference>
<keyword evidence="2" id="KW-1185">Reference proteome</keyword>
<organism evidence="1 2">
    <name type="scientific">Caerostris extrusa</name>
    <name type="common">Bark spider</name>
    <name type="synonym">Caerostris bankana</name>
    <dbReference type="NCBI Taxonomy" id="172846"/>
    <lineage>
        <taxon>Eukaryota</taxon>
        <taxon>Metazoa</taxon>
        <taxon>Ecdysozoa</taxon>
        <taxon>Arthropoda</taxon>
        <taxon>Chelicerata</taxon>
        <taxon>Arachnida</taxon>
        <taxon>Araneae</taxon>
        <taxon>Araneomorphae</taxon>
        <taxon>Entelegynae</taxon>
        <taxon>Araneoidea</taxon>
        <taxon>Araneidae</taxon>
        <taxon>Caerostris</taxon>
    </lineage>
</organism>
<accession>A0AAV4P0Y7</accession>
<sequence length="87" mass="9704">MKDSHSDHRLSHSSYFAAAPLETKLILGDTTLAKCHLNLTSNLSLLEILLSTAFSFSAFERFDNEECPQFITTVRDTSSGLERPTLN</sequence>
<evidence type="ECO:0000313" key="2">
    <source>
        <dbReference type="Proteomes" id="UP001054945"/>
    </source>
</evidence>
<name>A0AAV4P0Y7_CAEEX</name>
<dbReference type="Proteomes" id="UP001054945">
    <property type="component" value="Unassembled WGS sequence"/>
</dbReference>
<dbReference type="AlphaFoldDB" id="A0AAV4P0Y7"/>
<reference evidence="1 2" key="1">
    <citation type="submission" date="2021-06" db="EMBL/GenBank/DDBJ databases">
        <title>Caerostris extrusa draft genome.</title>
        <authorList>
            <person name="Kono N."/>
            <person name="Arakawa K."/>
        </authorList>
    </citation>
    <scope>NUCLEOTIDE SEQUENCE [LARGE SCALE GENOMIC DNA]</scope>
</reference>
<gene>
    <name evidence="1" type="ORF">CEXT_9461</name>
</gene>
<comment type="caution">
    <text evidence="1">The sequence shown here is derived from an EMBL/GenBank/DDBJ whole genome shotgun (WGS) entry which is preliminary data.</text>
</comment>
<protein>
    <submittedName>
        <fullName evidence="1">Uncharacterized protein</fullName>
    </submittedName>
</protein>
<evidence type="ECO:0000313" key="1">
    <source>
        <dbReference type="EMBL" id="GIX89660.1"/>
    </source>
</evidence>
<proteinExistence type="predicted"/>